<gene>
    <name evidence="2" type="ORF">GBZ86_15810</name>
</gene>
<evidence type="ECO:0000313" key="2">
    <source>
        <dbReference type="EMBL" id="MPQ45182.1"/>
    </source>
</evidence>
<feature type="transmembrane region" description="Helical" evidence="1">
    <location>
        <begin position="12"/>
        <end position="31"/>
    </location>
</feature>
<reference evidence="2 3" key="1">
    <citation type="submission" date="2019-10" db="EMBL/GenBank/DDBJ databases">
        <title>The Genome Sequence of Clostridium tarantellae Isolated from Fish Brain.</title>
        <authorList>
            <person name="Bano L."/>
            <person name="Kiel M."/>
            <person name="Sales G."/>
            <person name="Doxey A.C."/>
            <person name="Mansfield M.J."/>
            <person name="Schiavone M."/>
            <person name="Rossetto O."/>
            <person name="Pirazzini M."/>
            <person name="Dobrindt U."/>
            <person name="Montecucco C."/>
        </authorList>
    </citation>
    <scope>NUCLEOTIDE SEQUENCE [LARGE SCALE GENOMIC DNA]</scope>
    <source>
        <strain evidence="2 3">DSM 3997</strain>
    </source>
</reference>
<dbReference type="EMBL" id="WHJC01000485">
    <property type="protein sequence ID" value="MPQ45182.1"/>
    <property type="molecule type" value="Genomic_DNA"/>
</dbReference>
<dbReference type="AlphaFoldDB" id="A0A6I1MSP1"/>
<proteinExistence type="predicted"/>
<accession>A0A6I1MSP1</accession>
<evidence type="ECO:0000313" key="3">
    <source>
        <dbReference type="Proteomes" id="UP000430345"/>
    </source>
</evidence>
<feature type="transmembrane region" description="Helical" evidence="1">
    <location>
        <begin position="43"/>
        <end position="69"/>
    </location>
</feature>
<evidence type="ECO:0000256" key="1">
    <source>
        <dbReference type="SAM" id="Phobius"/>
    </source>
</evidence>
<name>A0A6I1MSP1_9CLOT</name>
<dbReference type="Proteomes" id="UP000430345">
    <property type="component" value="Unassembled WGS sequence"/>
</dbReference>
<keyword evidence="1" id="KW-1133">Transmembrane helix</keyword>
<protein>
    <submittedName>
        <fullName evidence="2">Uncharacterized protein</fullName>
    </submittedName>
</protein>
<keyword evidence="1" id="KW-0812">Transmembrane</keyword>
<organism evidence="2 3">
    <name type="scientific">Clostridium tarantellae</name>
    <dbReference type="NCBI Taxonomy" id="39493"/>
    <lineage>
        <taxon>Bacteria</taxon>
        <taxon>Bacillati</taxon>
        <taxon>Bacillota</taxon>
        <taxon>Clostridia</taxon>
        <taxon>Eubacteriales</taxon>
        <taxon>Clostridiaceae</taxon>
        <taxon>Clostridium</taxon>
    </lineage>
</organism>
<comment type="caution">
    <text evidence="2">The sequence shown here is derived from an EMBL/GenBank/DDBJ whole genome shotgun (WGS) entry which is preliminary data.</text>
</comment>
<sequence>MVRNRKINLKKCIIKLVISILLTLITVFLMKKIVVLNSGNIKYFMLLVAVLLVIILDIFVFTSMMYLVFTIDGLKNN</sequence>
<keyword evidence="1" id="KW-0472">Membrane</keyword>
<keyword evidence="3" id="KW-1185">Reference proteome</keyword>